<evidence type="ECO:0000259" key="1">
    <source>
        <dbReference type="Pfam" id="PF10536"/>
    </source>
</evidence>
<sequence length="335" mass="39089">MPLHDRIIPYLERVGLYHLARLNSEWFWLDEPLVSAFVERWRPETHTFHLPFGECTVTLQDVAFQLGLPVDGEAVSGCLGEFETYMEGGRPAWEWFRVLPVDASEETVRIYTRAYIMMMLSTQLFGDKSANRVHIRWLPFVANLDDMGRWSAYLPPNDGKEQRVIRYRLALDRLTACDVSFIAVRVFIFIVWEPYSALDVLAVVHPEILTEEHSRLWRAVTSLIYFAVIEWHQVDRVVPQLGGVQHIPEDALNVDWLHAKDRKGGDRWFPHYYQVWHLHWGGDRWFPLRSAGVSFIHVVADAGGTWSSFSCPSHAWVGDHCRPVIWWPKPLWNTR</sequence>
<organism evidence="2 3">
    <name type="scientific">Arachis hypogaea</name>
    <name type="common">Peanut</name>
    <dbReference type="NCBI Taxonomy" id="3818"/>
    <lineage>
        <taxon>Eukaryota</taxon>
        <taxon>Viridiplantae</taxon>
        <taxon>Streptophyta</taxon>
        <taxon>Embryophyta</taxon>
        <taxon>Tracheophyta</taxon>
        <taxon>Spermatophyta</taxon>
        <taxon>Magnoliopsida</taxon>
        <taxon>eudicotyledons</taxon>
        <taxon>Gunneridae</taxon>
        <taxon>Pentapetalae</taxon>
        <taxon>rosids</taxon>
        <taxon>fabids</taxon>
        <taxon>Fabales</taxon>
        <taxon>Fabaceae</taxon>
        <taxon>Papilionoideae</taxon>
        <taxon>50 kb inversion clade</taxon>
        <taxon>dalbergioids sensu lato</taxon>
        <taxon>Dalbergieae</taxon>
        <taxon>Pterocarpus clade</taxon>
        <taxon>Arachis</taxon>
    </lineage>
</organism>
<proteinExistence type="predicted"/>
<dbReference type="PANTHER" id="PTHR46033">
    <property type="entry name" value="PROTEIN MAIN-LIKE 2"/>
    <property type="match status" value="1"/>
</dbReference>
<dbReference type="InterPro" id="IPR044824">
    <property type="entry name" value="MAIN-like"/>
</dbReference>
<protein>
    <recommendedName>
        <fullName evidence="1">Aminotransferase-like plant mobile domain-containing protein</fullName>
    </recommendedName>
</protein>
<name>A0A444YC11_ARAHY</name>
<accession>A0A444YC11</accession>
<gene>
    <name evidence="2" type="ORF">Ahy_B07g087388</name>
</gene>
<dbReference type="InterPro" id="IPR019557">
    <property type="entry name" value="AminoTfrase-like_pln_mobile"/>
</dbReference>
<feature type="domain" description="Aminotransferase-like plant mobile" evidence="1">
    <location>
        <begin position="15"/>
        <end position="150"/>
    </location>
</feature>
<keyword evidence="3" id="KW-1185">Reference proteome</keyword>
<reference evidence="2 3" key="1">
    <citation type="submission" date="2019-01" db="EMBL/GenBank/DDBJ databases">
        <title>Sequencing of cultivated peanut Arachis hypogaea provides insights into genome evolution and oil improvement.</title>
        <authorList>
            <person name="Chen X."/>
        </authorList>
    </citation>
    <scope>NUCLEOTIDE SEQUENCE [LARGE SCALE GENOMIC DNA]</scope>
    <source>
        <strain evidence="3">cv. Fuhuasheng</strain>
        <tissue evidence="2">Leaves</tissue>
    </source>
</reference>
<evidence type="ECO:0000313" key="2">
    <source>
        <dbReference type="EMBL" id="RYQ99455.1"/>
    </source>
</evidence>
<dbReference type="AlphaFoldDB" id="A0A444YC11"/>
<dbReference type="GO" id="GO:0010073">
    <property type="term" value="P:meristem maintenance"/>
    <property type="evidence" value="ECO:0007669"/>
    <property type="project" value="InterPro"/>
</dbReference>
<dbReference type="PANTHER" id="PTHR46033:SF8">
    <property type="entry name" value="PROTEIN MAINTENANCE OF MERISTEMS-LIKE"/>
    <property type="match status" value="1"/>
</dbReference>
<comment type="caution">
    <text evidence="2">The sequence shown here is derived from an EMBL/GenBank/DDBJ whole genome shotgun (WGS) entry which is preliminary data.</text>
</comment>
<dbReference type="Pfam" id="PF10536">
    <property type="entry name" value="PMD"/>
    <property type="match status" value="1"/>
</dbReference>
<dbReference type="Proteomes" id="UP000289738">
    <property type="component" value="Chromosome B07"/>
</dbReference>
<dbReference type="EMBL" id="SDMP01000017">
    <property type="protein sequence ID" value="RYQ99455.1"/>
    <property type="molecule type" value="Genomic_DNA"/>
</dbReference>
<evidence type="ECO:0000313" key="3">
    <source>
        <dbReference type="Proteomes" id="UP000289738"/>
    </source>
</evidence>